<accession>A0A1X0S6N5</accession>
<sequence length="735" mass="85496">MSTEEKNITSETATAEGAEQIDLVAKEWIQAQTEKEVKRIRDVGSSVIPLKTLNCGIIPNFDNKKPRAINRIELDTNIDLSKVQQIMVSPAVSYPHKQHFNYVNLILVTGQPIPFLAPYLYQTNLKVTQPEREEEGRKYPSKQVILKNDLREYLLINKNDAYESQEDTEFLDSSTDVASDADDVPDPNDHHRRRAPLNKKRIATYDALTDEQKGILHRQLKSSRFSKHPPQVPPTKLAIFDFDNTLFFSPQLSPTIWSKRFLGLIAAESVWGPGWWRDERSLDLGPFEELKAKAWEGYWNETIVSKARECIADPETMTVILTGRRYHPFHKYIPIMLDSKGLVFDLIGLRPDPESTSDVHWVANNYGRKVLTYNVVPSVFESTAHFKEGFIANILHKVKSIESIELWDDRVPHVKNFKIFLKSLRQDGVIKSSKVHGVPGVKPVYNPEWEAGIVLRIINSHNYALKAKYNGARFEYRDVVENAMQIEDDTNPICFARKYLTIVPAEDSTGIRLKNESQARLKSMFEPLFKKRMEIYYQKHGHFKGQEEPVFFGKYCMLTERIIKHTCCGFVGYTSRLRIDGISPPGKPWLLLKVTVLKDDPSEEHEHILPLWYKPSDENVFRKLSHHWEDISQEYQTEIEGKITYDYKLSVQQARWDMIRKQRKKEKDRVKAVINHTYDRGSYKMDHPHNTKNRRKDHRQNNDPYPRHHGPSNKHPYDPTNFPYPDQSSFTGRWK</sequence>
<dbReference type="GO" id="GO:0032040">
    <property type="term" value="C:small-subunit processome"/>
    <property type="evidence" value="ECO:0007669"/>
    <property type="project" value="TreeGrafter"/>
</dbReference>
<feature type="region of interest" description="Disordered" evidence="1">
    <location>
        <begin position="165"/>
        <end position="194"/>
    </location>
</feature>
<dbReference type="GO" id="GO:0008649">
    <property type="term" value="F:rRNA methyltransferase activity"/>
    <property type="evidence" value="ECO:0007669"/>
    <property type="project" value="TreeGrafter"/>
</dbReference>
<dbReference type="GO" id="GO:1990259">
    <property type="term" value="F:histone H2AQ104 methyltransferase activity"/>
    <property type="evidence" value="ECO:0007669"/>
    <property type="project" value="TreeGrafter"/>
</dbReference>
<feature type="compositionally biased region" description="Basic and acidic residues" evidence="1">
    <location>
        <begin position="661"/>
        <end position="689"/>
    </location>
</feature>
<gene>
    <name evidence="3" type="ORF">BCV71DRAFT_233569</name>
</gene>
<feature type="region of interest" description="Disordered" evidence="1">
    <location>
        <begin position="661"/>
        <end position="735"/>
    </location>
</feature>
<dbReference type="Pfam" id="PF10307">
    <property type="entry name" value="HAD_SAK_1"/>
    <property type="match status" value="1"/>
</dbReference>
<dbReference type="PANTHER" id="PTHR10335:SF23">
    <property type="entry name" value="OB FOLD-CONTAINING PROTEIN, NUCLEIC ACID BINDING"/>
    <property type="match status" value="1"/>
</dbReference>
<feature type="compositionally biased region" description="Polar residues" evidence="1">
    <location>
        <begin position="726"/>
        <end position="735"/>
    </location>
</feature>
<dbReference type="GO" id="GO:0003723">
    <property type="term" value="F:RNA binding"/>
    <property type="evidence" value="ECO:0007669"/>
    <property type="project" value="TreeGrafter"/>
</dbReference>
<evidence type="ECO:0000259" key="2">
    <source>
        <dbReference type="Pfam" id="PF10307"/>
    </source>
</evidence>
<evidence type="ECO:0000256" key="1">
    <source>
        <dbReference type="SAM" id="MobiDB-lite"/>
    </source>
</evidence>
<name>A0A1X0S6N5_RHIZD</name>
<dbReference type="EMBL" id="KV921301">
    <property type="protein sequence ID" value="ORE19962.1"/>
    <property type="molecule type" value="Genomic_DNA"/>
</dbReference>
<dbReference type="GO" id="GO:0031428">
    <property type="term" value="C:box C/D methylation guide snoRNP complex"/>
    <property type="evidence" value="ECO:0007669"/>
    <property type="project" value="TreeGrafter"/>
</dbReference>
<evidence type="ECO:0000313" key="4">
    <source>
        <dbReference type="Proteomes" id="UP000242381"/>
    </source>
</evidence>
<dbReference type="Proteomes" id="UP000242381">
    <property type="component" value="Unassembled WGS sequence"/>
</dbReference>
<proteinExistence type="predicted"/>
<feature type="domain" description="Swiss Army Knife RNA repair protein HAD" evidence="2">
    <location>
        <begin position="249"/>
        <end position="462"/>
    </location>
</feature>
<dbReference type="VEuPathDB" id="FungiDB:BCV72DRAFT_204347"/>
<reference evidence="3 4" key="1">
    <citation type="journal article" date="2016" name="Proc. Natl. Acad. Sci. U.S.A.">
        <title>Lipid metabolic changes in an early divergent fungus govern the establishment of a mutualistic symbiosis with endobacteria.</title>
        <authorList>
            <person name="Lastovetsky O.A."/>
            <person name="Gaspar M.L."/>
            <person name="Mondo S.J."/>
            <person name="LaButti K.M."/>
            <person name="Sandor L."/>
            <person name="Grigoriev I.V."/>
            <person name="Henry S.A."/>
            <person name="Pawlowska T.E."/>
        </authorList>
    </citation>
    <scope>NUCLEOTIDE SEQUENCE [LARGE SCALE GENOMIC DNA]</scope>
    <source>
        <strain evidence="3 4">ATCC 11559</strain>
    </source>
</reference>
<dbReference type="AlphaFoldDB" id="A0A1X0S6N5"/>
<evidence type="ECO:0000313" key="3">
    <source>
        <dbReference type="EMBL" id="ORE19962.1"/>
    </source>
</evidence>
<protein>
    <recommendedName>
        <fullName evidence="2">Swiss Army Knife RNA repair protein HAD domain-containing protein</fullName>
    </recommendedName>
</protein>
<organism evidence="3 4">
    <name type="scientific">Rhizopus microsporus</name>
    <dbReference type="NCBI Taxonomy" id="58291"/>
    <lineage>
        <taxon>Eukaryota</taxon>
        <taxon>Fungi</taxon>
        <taxon>Fungi incertae sedis</taxon>
        <taxon>Mucoromycota</taxon>
        <taxon>Mucoromycotina</taxon>
        <taxon>Mucoromycetes</taxon>
        <taxon>Mucorales</taxon>
        <taxon>Mucorineae</taxon>
        <taxon>Rhizopodaceae</taxon>
        <taxon>Rhizopus</taxon>
    </lineage>
</organism>
<dbReference type="InterPro" id="IPR018812">
    <property type="entry name" value="SAK_HAD"/>
</dbReference>
<dbReference type="PANTHER" id="PTHR10335">
    <property type="entry name" value="RRNA 2-O-METHYLTRANSFERASE FIBRILLARIN"/>
    <property type="match status" value="1"/>
</dbReference>
<dbReference type="GO" id="GO:0000494">
    <property type="term" value="P:box C/D sno(s)RNA 3'-end processing"/>
    <property type="evidence" value="ECO:0007669"/>
    <property type="project" value="TreeGrafter"/>
</dbReference>